<dbReference type="AlphaFoldDB" id="A0A5E8C0Y9"/>
<evidence type="ECO:0000313" key="7">
    <source>
        <dbReference type="EMBL" id="VVT56590.1"/>
    </source>
</evidence>
<feature type="repeat" description="WD" evidence="4">
    <location>
        <begin position="684"/>
        <end position="723"/>
    </location>
</feature>
<dbReference type="Gene3D" id="2.130.10.10">
    <property type="entry name" value="YVTN repeat-like/Quinoprotein amine dehydrogenase"/>
    <property type="match status" value="2"/>
</dbReference>
<evidence type="ECO:0000313" key="8">
    <source>
        <dbReference type="Proteomes" id="UP000398389"/>
    </source>
</evidence>
<dbReference type="PROSITE" id="PS50294">
    <property type="entry name" value="WD_REPEATS_REGION"/>
    <property type="match status" value="4"/>
</dbReference>
<dbReference type="RefSeq" id="XP_031855772.1">
    <property type="nucleotide sequence ID" value="XM_031999881.1"/>
</dbReference>
<dbReference type="Pfam" id="PF00400">
    <property type="entry name" value="WD40"/>
    <property type="match status" value="5"/>
</dbReference>
<dbReference type="InterPro" id="IPR019775">
    <property type="entry name" value="WD40_repeat_CS"/>
</dbReference>
<keyword evidence="2" id="KW-0677">Repeat</keyword>
<evidence type="ECO:0000256" key="1">
    <source>
        <dbReference type="ARBA" id="ARBA00022574"/>
    </source>
</evidence>
<organism evidence="7 8">
    <name type="scientific">Magnusiomyces paraingens</name>
    <dbReference type="NCBI Taxonomy" id="2606893"/>
    <lineage>
        <taxon>Eukaryota</taxon>
        <taxon>Fungi</taxon>
        <taxon>Dikarya</taxon>
        <taxon>Ascomycota</taxon>
        <taxon>Saccharomycotina</taxon>
        <taxon>Dipodascomycetes</taxon>
        <taxon>Dipodascales</taxon>
        <taxon>Dipodascaceae</taxon>
        <taxon>Magnusiomyces</taxon>
    </lineage>
</organism>
<dbReference type="PANTHER" id="PTHR19872:SF9">
    <property type="entry name" value="UBIQUITIN-BINDING SDF UBIQUITIN LIGASE COMPLEX SUBUNIT"/>
    <property type="match status" value="1"/>
</dbReference>
<dbReference type="InterPro" id="IPR001680">
    <property type="entry name" value="WD40_rpt"/>
</dbReference>
<dbReference type="PROSITE" id="PS50181">
    <property type="entry name" value="FBOX"/>
    <property type="match status" value="1"/>
</dbReference>
<keyword evidence="8" id="KW-1185">Reference proteome</keyword>
<feature type="domain" description="F-box" evidence="6">
    <location>
        <begin position="342"/>
        <end position="388"/>
    </location>
</feature>
<dbReference type="PRINTS" id="PR00320">
    <property type="entry name" value="GPROTEINBRPT"/>
</dbReference>
<feature type="repeat" description="WD" evidence="4">
    <location>
        <begin position="640"/>
        <end position="683"/>
    </location>
</feature>
<dbReference type="OrthoDB" id="19711at2759"/>
<feature type="region of interest" description="Disordered" evidence="5">
    <location>
        <begin position="150"/>
        <end position="238"/>
    </location>
</feature>
<dbReference type="Pfam" id="PF12937">
    <property type="entry name" value="F-box-like"/>
    <property type="match status" value="1"/>
</dbReference>
<feature type="compositionally biased region" description="Low complexity" evidence="5">
    <location>
        <begin position="170"/>
        <end position="189"/>
    </location>
</feature>
<feature type="compositionally biased region" description="Polar residues" evidence="5">
    <location>
        <begin position="221"/>
        <end position="238"/>
    </location>
</feature>
<feature type="repeat" description="WD" evidence="4">
    <location>
        <begin position="586"/>
        <end position="618"/>
    </location>
</feature>
<protein>
    <recommendedName>
        <fullName evidence="6">F-box domain-containing protein</fullName>
    </recommendedName>
</protein>
<dbReference type="CDD" id="cd00200">
    <property type="entry name" value="WD40"/>
    <property type="match status" value="1"/>
</dbReference>
<evidence type="ECO:0000259" key="6">
    <source>
        <dbReference type="PROSITE" id="PS50181"/>
    </source>
</evidence>
<feature type="compositionally biased region" description="Low complexity" evidence="5">
    <location>
        <begin position="38"/>
        <end position="48"/>
    </location>
</feature>
<feature type="compositionally biased region" description="Low complexity" evidence="5">
    <location>
        <begin position="58"/>
        <end position="112"/>
    </location>
</feature>
<proteinExistence type="predicted"/>
<dbReference type="SMART" id="SM00256">
    <property type="entry name" value="FBOX"/>
    <property type="match status" value="1"/>
</dbReference>
<dbReference type="PROSITE" id="PS50082">
    <property type="entry name" value="WD_REPEATS_2"/>
    <property type="match status" value="5"/>
</dbReference>
<feature type="repeat" description="WD" evidence="4">
    <location>
        <begin position="539"/>
        <end position="569"/>
    </location>
</feature>
<name>A0A5E8C0Y9_9ASCO</name>
<evidence type="ECO:0000256" key="2">
    <source>
        <dbReference type="ARBA" id="ARBA00022737"/>
    </source>
</evidence>
<dbReference type="PANTHER" id="PTHR19872">
    <property type="entry name" value="UBIQUITIN LIGASE SPECIFICITY FACTOR/HREP PROTEIN"/>
    <property type="match status" value="1"/>
</dbReference>
<evidence type="ECO:0000256" key="3">
    <source>
        <dbReference type="ARBA" id="ARBA00022786"/>
    </source>
</evidence>
<dbReference type="SMART" id="SM00320">
    <property type="entry name" value="WD40"/>
    <property type="match status" value="6"/>
</dbReference>
<dbReference type="Proteomes" id="UP000398389">
    <property type="component" value="Unassembled WGS sequence"/>
</dbReference>
<dbReference type="InterPro" id="IPR015943">
    <property type="entry name" value="WD40/YVTN_repeat-like_dom_sf"/>
</dbReference>
<feature type="region of interest" description="Disordered" evidence="5">
    <location>
        <begin position="1"/>
        <end position="24"/>
    </location>
</feature>
<feature type="region of interest" description="Disordered" evidence="5">
    <location>
        <begin position="38"/>
        <end position="118"/>
    </location>
</feature>
<dbReference type="InterPro" id="IPR036047">
    <property type="entry name" value="F-box-like_dom_sf"/>
</dbReference>
<gene>
    <name evidence="7" type="ORF">SAPINGB_P005166</name>
</gene>
<evidence type="ECO:0000256" key="4">
    <source>
        <dbReference type="PROSITE-ProRule" id="PRU00221"/>
    </source>
</evidence>
<keyword evidence="3" id="KW-0833">Ubl conjugation pathway</keyword>
<dbReference type="InterPro" id="IPR001810">
    <property type="entry name" value="F-box_dom"/>
</dbReference>
<dbReference type="PROSITE" id="PS00678">
    <property type="entry name" value="WD_REPEATS_1"/>
    <property type="match status" value="1"/>
</dbReference>
<feature type="region of interest" description="Disordered" evidence="5">
    <location>
        <begin position="470"/>
        <end position="497"/>
    </location>
</feature>
<sequence length="769" mass="81278">MAQQNQPAFLSHPQPTIAYPPAVASGLSSTAALVPALSSATSSNTSLSVPMAPFAQRTSSRSGDSQGSHSSSSPTPTPSPLSSAGPGPNSFTAASTSSSSSSLSSASPTSSSPKMLIQPLSRLKIKGHYNTARKHINRIMAKSFLPSLLGPLAPTTSPKPGRSHSEDQSSRSGPSSSSSSSSFSFSSTSQPQTNNKPSENDPPPLPPPQAPPFLALPPESATGSFPRSRSGSIATSPSTHDLHLGAILQLPPAAAAGRLTYHDNGSSASGLSRVSSWASSSLGGTPAHTLYGAGRFLASDAESGVAFFNDGEDESIYSTATTSPHKPSNLAQYQLAPKKTRIDFTRQLPVELSQQILTHLSPKDLCACALVSQSWRSLADSDAVWREKYSSLSQWPQVLPADLSWKQLYATKSSLNFRWARGQPVAKALVGHQDSVYSCHYNEEIIVTGSRDHTIKVWHADTGALLKTIGRPTEGAGASQPAMEDSGNSSDDSSGDDDEFVHMGSVVSIHFADGLMVSGSSDSTFIVRDLETMRGIVRVRHHTGGVLGVCVSDKYVATCSKDSTICVWDRSECRLGNPVLPLVAQLRGHRGPVNAIQLRGDHLVSAGGDGVVKLWTLNGSDLPGAPAAPLVPPGSCLRSFRGHTRGLACVQIAEGDKFETVISGGNDNTIRVWDVLSGSCVRVLAGHKDMVRCVDVSCGRIVSASYDLTIRVWDYESGKPVAELSGWFGSWIFTAKATAKRIVATSFGIKPVILDFGEGLDQRYLDYIK</sequence>
<evidence type="ECO:0000256" key="5">
    <source>
        <dbReference type="SAM" id="MobiDB-lite"/>
    </source>
</evidence>
<reference evidence="7 8" key="1">
    <citation type="submission" date="2019-09" db="EMBL/GenBank/DDBJ databases">
        <authorList>
            <person name="Brejova B."/>
        </authorList>
    </citation>
    <scope>NUCLEOTIDE SEQUENCE [LARGE SCALE GENOMIC DNA]</scope>
</reference>
<feature type="compositionally biased region" description="Pro residues" evidence="5">
    <location>
        <begin position="200"/>
        <end position="215"/>
    </location>
</feature>
<accession>A0A5E8C0Y9</accession>
<dbReference type="SUPFAM" id="SSF81383">
    <property type="entry name" value="F-box domain"/>
    <property type="match status" value="1"/>
</dbReference>
<dbReference type="InterPro" id="IPR036322">
    <property type="entry name" value="WD40_repeat_dom_sf"/>
</dbReference>
<dbReference type="GeneID" id="43583981"/>
<feature type="repeat" description="WD" evidence="4">
    <location>
        <begin position="429"/>
        <end position="468"/>
    </location>
</feature>
<keyword evidence="1 4" id="KW-0853">WD repeat</keyword>
<dbReference type="InterPro" id="IPR051075">
    <property type="entry name" value="SCF_subunit_WD-repeat"/>
</dbReference>
<dbReference type="InterPro" id="IPR020472">
    <property type="entry name" value="WD40_PAC1"/>
</dbReference>
<dbReference type="Gene3D" id="1.20.1280.50">
    <property type="match status" value="1"/>
</dbReference>
<dbReference type="SUPFAM" id="SSF50978">
    <property type="entry name" value="WD40 repeat-like"/>
    <property type="match status" value="1"/>
</dbReference>
<dbReference type="EMBL" id="CABVLU010000004">
    <property type="protein sequence ID" value="VVT56590.1"/>
    <property type="molecule type" value="Genomic_DNA"/>
</dbReference>